<dbReference type="EMBL" id="CAJVPK010007587">
    <property type="protein sequence ID" value="CAG8656965.1"/>
    <property type="molecule type" value="Genomic_DNA"/>
</dbReference>
<proteinExistence type="predicted"/>
<gene>
    <name evidence="1" type="ORF">DEBURN_LOCUS11630</name>
</gene>
<keyword evidence="2" id="KW-1185">Reference proteome</keyword>
<dbReference type="AlphaFoldDB" id="A0A9N9DXH3"/>
<dbReference type="OrthoDB" id="2393833at2759"/>
<accession>A0A9N9DXH3</accession>
<comment type="caution">
    <text evidence="1">The sequence shown here is derived from an EMBL/GenBank/DDBJ whole genome shotgun (WGS) entry which is preliminary data.</text>
</comment>
<feature type="non-terminal residue" evidence="1">
    <location>
        <position position="119"/>
    </location>
</feature>
<protein>
    <submittedName>
        <fullName evidence="1">8303_t:CDS:1</fullName>
    </submittedName>
</protein>
<reference evidence="1" key="1">
    <citation type="submission" date="2021-06" db="EMBL/GenBank/DDBJ databases">
        <authorList>
            <person name="Kallberg Y."/>
            <person name="Tangrot J."/>
            <person name="Rosling A."/>
        </authorList>
    </citation>
    <scope>NUCLEOTIDE SEQUENCE</scope>
    <source>
        <strain evidence="1">AZ414A</strain>
    </source>
</reference>
<evidence type="ECO:0000313" key="2">
    <source>
        <dbReference type="Proteomes" id="UP000789706"/>
    </source>
</evidence>
<organism evidence="1 2">
    <name type="scientific">Diversispora eburnea</name>
    <dbReference type="NCBI Taxonomy" id="1213867"/>
    <lineage>
        <taxon>Eukaryota</taxon>
        <taxon>Fungi</taxon>
        <taxon>Fungi incertae sedis</taxon>
        <taxon>Mucoromycota</taxon>
        <taxon>Glomeromycotina</taxon>
        <taxon>Glomeromycetes</taxon>
        <taxon>Diversisporales</taxon>
        <taxon>Diversisporaceae</taxon>
        <taxon>Diversispora</taxon>
    </lineage>
</organism>
<dbReference type="Proteomes" id="UP000789706">
    <property type="component" value="Unassembled WGS sequence"/>
</dbReference>
<evidence type="ECO:0000313" key="1">
    <source>
        <dbReference type="EMBL" id="CAG8656965.1"/>
    </source>
</evidence>
<name>A0A9N9DXH3_9GLOM</name>
<sequence length="119" mass="13630">YEKDAETRFYSNILSPVDTLLETKGTMFCVRCPGFLGSLDYVLCTSDYTVFSAMAYNGLHYDILSNYSNTYFLKREEASSPYLYVTHVIQPDDTNLILRECVYYISQLAINDNADICLP</sequence>
<feature type="non-terminal residue" evidence="1">
    <location>
        <position position="1"/>
    </location>
</feature>